<dbReference type="HOGENOM" id="CLU_002898_1_0_1"/>
<sequence>MEANEININYEKDDITMNKEDYQIELCQDGRFAATFDTANLLIKILQNTDYRPFIFNKKKNFRNENEFEESVEIDKTIAYFKIRDDFSIDKLYDHDPPPFDGNSVGSSDWDEKGTSEDNFRWSFDISNMHKNNGKYFIFVAVSRININEDMKGNDKQKKDDNGKSGYEREQFSKKIFKCPNEHEKRIDITNGHENIPSDNTTYESRKGIVIYRIEFVNKCQKEKNENGEDENEEKENGVKEKEEKKKEEKKKEKKKKEEKKKEEKKKEEKENKEKEKEEKEKEKENYGLSAVTCYHYNKISGICKFIEASNDDDLSKDDSSEYNSHYSELSRFIILNFRGMYNIEFDDDYDFLKLNEKFEYPQNIRFILDNWYTFAEFANCMSRLLSCIYDKYFLVTRYNNDVQSLEVYDLAKMEHLIGARLVENIVNEYNDYFFSVSSLQLCFTQVNIVKLFHIENGLEIASKKFEELEKIYLLEFIDSDENLLIIGEGQDLKKGKDQESTKYKEDKKVLKFIIWDLYNTGEHELVELYDFPITKANIDDIYTRLAITSGNILQIDDDGKVSSVLKKVEKEINRKKLDKAADPNIDLEEILRSANGKYDTNRTIYYDENINFKVNDREPWLPGGSERTSYCLYYSEKGTETETLQLIVGRSTIQIWHQINDDCKNKDELPNKGEAFLEYIWSNRIPIWQEGEITRLRIKDFEYGPDYVSESKINDFYLKVYWIERNDSLEPEKLTKMTEHDEIMKEKLGKIILINEDNYLNEEQKEEKRQEITNNYLNIKIREKVIQGKDVIKKSHVARHACKALEHIRKRYKSKGDADIYKYKRLTNYIEHIIWKFAKYEPENFRLLDIRYNLMKSLILADCDRLIKFILFGYEETAKNKIDYRHVPSNKLWPGKKFLKEDDLNFSKRDELKKPENKMELTIYYCKNKYLDFFKIEPKKPENNMELAIYYCRGRELKDAIIVAYLLEYYSRNPTNCVGWMCTVSKAIPLLFEYNYDDFARKLFIRCFTDQGLSGQDPDEILPKGYSDYNSDTKFKTLIPLVKLKSDVKLKWYDIWKKFEDLINKFEGYGNFEEKSPLALRVVPFPGFTLNNIKMAKKKYNLFRNILNHFSSILLPPPRQIKQDETNKLSPFTRMIQYENNDYIYDNPAIEAVINFRWRKTKYSLYFLFLRFLIFAICFVLVSWAYLNRGFIVNGNFLLVLIIVFYYLAIYLFIIEVKQIRYRGPKKYILDLFNNFDMISIILPVMVMSMMLDDFQLSDGYGSVKETSLVVEISFSIFLLWIELVTLICM</sequence>
<feature type="region of interest" description="Disordered" evidence="1">
    <location>
        <begin position="151"/>
        <end position="175"/>
    </location>
</feature>
<feature type="transmembrane region" description="Helical" evidence="2">
    <location>
        <begin position="1270"/>
        <end position="1290"/>
    </location>
</feature>
<gene>
    <name evidence="3" type="ORF">RirG_137670</name>
</gene>
<keyword evidence="2" id="KW-1133">Transmembrane helix</keyword>
<proteinExistence type="predicted"/>
<organism evidence="3 4">
    <name type="scientific">Rhizophagus irregularis (strain DAOM 197198w)</name>
    <name type="common">Glomus intraradices</name>
    <dbReference type="NCBI Taxonomy" id="1432141"/>
    <lineage>
        <taxon>Eukaryota</taxon>
        <taxon>Fungi</taxon>
        <taxon>Fungi incertae sedis</taxon>
        <taxon>Mucoromycota</taxon>
        <taxon>Glomeromycotina</taxon>
        <taxon>Glomeromycetes</taxon>
        <taxon>Glomerales</taxon>
        <taxon>Glomeraceae</taxon>
        <taxon>Rhizophagus</taxon>
    </lineage>
</organism>
<feature type="transmembrane region" description="Helical" evidence="2">
    <location>
        <begin position="1199"/>
        <end position="1218"/>
    </location>
</feature>
<feature type="compositionally biased region" description="Basic and acidic residues" evidence="1">
    <location>
        <begin position="151"/>
        <end position="173"/>
    </location>
</feature>
<feature type="compositionally biased region" description="Basic and acidic residues" evidence="1">
    <location>
        <begin position="235"/>
        <end position="251"/>
    </location>
</feature>
<keyword evidence="2" id="KW-0472">Membrane</keyword>
<evidence type="ECO:0000313" key="4">
    <source>
        <dbReference type="Proteomes" id="UP000022910"/>
    </source>
</evidence>
<protein>
    <recommendedName>
        <fullName evidence="5">Ion transport domain-containing protein</fullName>
    </recommendedName>
</protein>
<evidence type="ECO:0008006" key="5">
    <source>
        <dbReference type="Google" id="ProtNLM"/>
    </source>
</evidence>
<feature type="compositionally biased region" description="Basic and acidic residues" evidence="1">
    <location>
        <begin position="260"/>
        <end position="282"/>
    </location>
</feature>
<feature type="transmembrane region" description="Helical" evidence="2">
    <location>
        <begin position="1166"/>
        <end position="1187"/>
    </location>
</feature>
<accession>A0A015JDC7</accession>
<dbReference type="PANTHER" id="PTHR48134">
    <property type="entry name" value="GLYCOPROTEIN 96-92-RELATED-RELATED"/>
    <property type="match status" value="1"/>
</dbReference>
<name>A0A015JDC7_RHIIW</name>
<dbReference type="OrthoDB" id="2433234at2759"/>
<feature type="transmembrane region" description="Helical" evidence="2">
    <location>
        <begin position="1230"/>
        <end position="1250"/>
    </location>
</feature>
<dbReference type="Proteomes" id="UP000022910">
    <property type="component" value="Unassembled WGS sequence"/>
</dbReference>
<dbReference type="PANTHER" id="PTHR48134:SF2">
    <property type="entry name" value="OS04G0609100 PROTEIN"/>
    <property type="match status" value="1"/>
</dbReference>
<keyword evidence="4" id="KW-1185">Reference proteome</keyword>
<evidence type="ECO:0000256" key="1">
    <source>
        <dbReference type="SAM" id="MobiDB-lite"/>
    </source>
</evidence>
<dbReference type="STRING" id="1432141.A0A015JDC7"/>
<reference evidence="3 4" key="1">
    <citation type="submission" date="2014-02" db="EMBL/GenBank/DDBJ databases">
        <title>Single nucleus genome sequencing reveals high similarity among nuclei of an endomycorrhizal fungus.</title>
        <authorList>
            <person name="Lin K."/>
            <person name="Geurts R."/>
            <person name="Zhang Z."/>
            <person name="Limpens E."/>
            <person name="Saunders D.G."/>
            <person name="Mu D."/>
            <person name="Pang E."/>
            <person name="Cao H."/>
            <person name="Cha H."/>
            <person name="Lin T."/>
            <person name="Zhou Q."/>
            <person name="Shang Y."/>
            <person name="Li Y."/>
            <person name="Ivanov S."/>
            <person name="Sharma T."/>
            <person name="Velzen R.V."/>
            <person name="Ruijter N.D."/>
            <person name="Aanen D.K."/>
            <person name="Win J."/>
            <person name="Kamoun S."/>
            <person name="Bisseling T."/>
            <person name="Huang S."/>
        </authorList>
    </citation>
    <scope>NUCLEOTIDE SEQUENCE [LARGE SCALE GENOMIC DNA]</scope>
    <source>
        <strain evidence="4">DAOM197198w</strain>
    </source>
</reference>
<feature type="region of interest" description="Disordered" evidence="1">
    <location>
        <begin position="223"/>
        <end position="282"/>
    </location>
</feature>
<comment type="caution">
    <text evidence="3">The sequence shown here is derived from an EMBL/GenBank/DDBJ whole genome shotgun (WGS) entry which is preliminary data.</text>
</comment>
<dbReference type="EMBL" id="JEMT01022632">
    <property type="protein sequence ID" value="EXX64985.1"/>
    <property type="molecule type" value="Genomic_DNA"/>
</dbReference>
<evidence type="ECO:0000256" key="2">
    <source>
        <dbReference type="SAM" id="Phobius"/>
    </source>
</evidence>
<keyword evidence="2" id="KW-0812">Transmembrane</keyword>
<evidence type="ECO:0000313" key="3">
    <source>
        <dbReference type="EMBL" id="EXX64985.1"/>
    </source>
</evidence>